<evidence type="ECO:0000313" key="2">
    <source>
        <dbReference type="EMBL" id="MCM5682384.1"/>
    </source>
</evidence>
<feature type="transmembrane region" description="Helical" evidence="1">
    <location>
        <begin position="73"/>
        <end position="93"/>
    </location>
</feature>
<reference evidence="2" key="1">
    <citation type="submission" date="2022-05" db="EMBL/GenBank/DDBJ databases">
        <title>Schlegelella sp. nov., isolated from mangrove soil.</title>
        <authorList>
            <person name="Liu Y."/>
            <person name="Ge X."/>
            <person name="Liu W."/>
        </authorList>
    </citation>
    <scope>NUCLEOTIDE SEQUENCE</scope>
    <source>
        <strain evidence="2">S2-27</strain>
    </source>
</reference>
<feature type="transmembrane region" description="Helical" evidence="1">
    <location>
        <begin position="143"/>
        <end position="167"/>
    </location>
</feature>
<feature type="transmembrane region" description="Helical" evidence="1">
    <location>
        <begin position="173"/>
        <end position="192"/>
    </location>
</feature>
<feature type="transmembrane region" description="Helical" evidence="1">
    <location>
        <begin position="231"/>
        <end position="250"/>
    </location>
</feature>
<accession>A0ABT0YVQ8</accession>
<proteinExistence type="predicted"/>
<feature type="transmembrane region" description="Helical" evidence="1">
    <location>
        <begin position="204"/>
        <end position="225"/>
    </location>
</feature>
<evidence type="ECO:0000256" key="1">
    <source>
        <dbReference type="SAM" id="Phobius"/>
    </source>
</evidence>
<feature type="transmembrane region" description="Helical" evidence="1">
    <location>
        <begin position="105"/>
        <end position="123"/>
    </location>
</feature>
<keyword evidence="1" id="KW-1133">Transmembrane helix</keyword>
<name>A0ABT0YVQ8_9BURK</name>
<dbReference type="EMBL" id="JAMKFE010000018">
    <property type="protein sequence ID" value="MCM5682384.1"/>
    <property type="molecule type" value="Genomic_DNA"/>
</dbReference>
<dbReference type="RefSeq" id="WP_251780860.1">
    <property type="nucleotide sequence ID" value="NZ_JAMKFE010000018.1"/>
</dbReference>
<keyword evidence="1" id="KW-0472">Membrane</keyword>
<organism evidence="2 3">
    <name type="scientific">Caldimonas mangrovi</name>
    <dbReference type="NCBI Taxonomy" id="2944811"/>
    <lineage>
        <taxon>Bacteria</taxon>
        <taxon>Pseudomonadati</taxon>
        <taxon>Pseudomonadota</taxon>
        <taxon>Betaproteobacteria</taxon>
        <taxon>Burkholderiales</taxon>
        <taxon>Sphaerotilaceae</taxon>
        <taxon>Caldimonas</taxon>
    </lineage>
</organism>
<evidence type="ECO:0008006" key="4">
    <source>
        <dbReference type="Google" id="ProtNLM"/>
    </source>
</evidence>
<keyword evidence="3" id="KW-1185">Reference proteome</keyword>
<comment type="caution">
    <text evidence="2">The sequence shown here is derived from an EMBL/GenBank/DDBJ whole genome shotgun (WGS) entry which is preliminary data.</text>
</comment>
<protein>
    <recommendedName>
        <fullName evidence="4">DUF2306 domain-containing protein</fullName>
    </recommendedName>
</protein>
<evidence type="ECO:0000313" key="3">
    <source>
        <dbReference type="Proteomes" id="UP001165541"/>
    </source>
</evidence>
<feature type="transmembrane region" description="Helical" evidence="1">
    <location>
        <begin position="12"/>
        <end position="34"/>
    </location>
</feature>
<gene>
    <name evidence="2" type="ORF">M8A51_22885</name>
</gene>
<dbReference type="Proteomes" id="UP001165541">
    <property type="component" value="Unassembled WGS sequence"/>
</dbReference>
<feature type="transmembrane region" description="Helical" evidence="1">
    <location>
        <begin position="46"/>
        <end position="66"/>
    </location>
</feature>
<sequence>MGYPEHDTWGRRYCAVAAAAAALTGVLCLGWPPLASQVLPWTMPALHARCVGVMHLALALQLLVALRPLDPHALRMPMAAVAAWCAASAAGVLLQPGPSGLGSTASAWVAGWGLLAVGATALLRRPTGSNAPAEHPARAWQGVALAATVAALVLLAWPGLAVTVWPWKLTPALAAAYAGPFLASGVAAWGVARERRRYVQRPAQQSLAALGVGVLLACLLHRALFDFERPATWVWFAAFAALAALALHTLRPALRHR</sequence>
<keyword evidence="1" id="KW-0812">Transmembrane</keyword>